<dbReference type="EMBL" id="FOGD01000024">
    <property type="protein sequence ID" value="SER88512.1"/>
    <property type="molecule type" value="Genomic_DNA"/>
</dbReference>
<feature type="region of interest" description="Disordered" evidence="1">
    <location>
        <begin position="295"/>
        <end position="319"/>
    </location>
</feature>
<keyword evidence="3" id="KW-1185">Reference proteome</keyword>
<feature type="region of interest" description="Disordered" evidence="1">
    <location>
        <begin position="166"/>
        <end position="191"/>
    </location>
</feature>
<sequence>MPSPLDRFKRTKQPLQPFLRADDANALDAESVASALGLTVKPEGRHYELSNGMRGTLREHIVWCHKDGTGIGDNCALAQAVTGLQFRPALELLLSGAVQPIKPVAPRAIAVLRLQPSTEADKTAGRAYLARRGVSAYALARAEAAGMLDYAPGAILFIGRDADGQSRSATRRGYLPNDPRPKRDLSGTDKSWPAYLAGQPNELWVVEGGVDALALLTRHGESHPSIIVTGGINVTSWLDNPQIQARLKRLWRCTVAGEREKDTETQTRTDEQRRKLVARLQQLVPEVSLWMPPAGRKDLGEMLSGAVTPESLKSDTERN</sequence>
<evidence type="ECO:0000313" key="2">
    <source>
        <dbReference type="EMBL" id="SER88512.1"/>
    </source>
</evidence>
<dbReference type="STRING" id="180197.SAMN02982919_03229"/>
<accession>A0A1H9SU22</accession>
<reference evidence="2 3" key="1">
    <citation type="submission" date="2016-10" db="EMBL/GenBank/DDBJ databases">
        <authorList>
            <person name="de Groot N.N."/>
        </authorList>
    </citation>
    <scope>NUCLEOTIDE SEQUENCE [LARGE SCALE GENOMIC DNA]</scope>
    <source>
        <strain evidence="2 3">ATCC 35958</strain>
    </source>
</reference>
<dbReference type="AlphaFoldDB" id="A0A1H9SU22"/>
<proteinExistence type="predicted"/>
<gene>
    <name evidence="2" type="ORF">SAMN02982919_03229</name>
</gene>
<evidence type="ECO:0000313" key="3">
    <source>
        <dbReference type="Proteomes" id="UP000199766"/>
    </source>
</evidence>
<protein>
    <recommendedName>
        <fullName evidence="4">Toprim domain-containing protein</fullName>
    </recommendedName>
</protein>
<name>A0A1H9SU22_9BURK</name>
<evidence type="ECO:0008006" key="4">
    <source>
        <dbReference type="Google" id="ProtNLM"/>
    </source>
</evidence>
<evidence type="ECO:0000256" key="1">
    <source>
        <dbReference type="SAM" id="MobiDB-lite"/>
    </source>
</evidence>
<organism evidence="2 3">
    <name type="scientific">Giesbergeria anulus</name>
    <dbReference type="NCBI Taxonomy" id="180197"/>
    <lineage>
        <taxon>Bacteria</taxon>
        <taxon>Pseudomonadati</taxon>
        <taxon>Pseudomonadota</taxon>
        <taxon>Betaproteobacteria</taxon>
        <taxon>Burkholderiales</taxon>
        <taxon>Comamonadaceae</taxon>
        <taxon>Giesbergeria</taxon>
    </lineage>
</organism>
<dbReference type="Proteomes" id="UP000199766">
    <property type="component" value="Unassembled WGS sequence"/>
</dbReference>